<evidence type="ECO:0000313" key="1">
    <source>
        <dbReference type="EMBL" id="KAK3064077.1"/>
    </source>
</evidence>
<dbReference type="EMBL" id="JAWDJW010006621">
    <property type="protein sequence ID" value="KAK3064077.1"/>
    <property type="molecule type" value="Genomic_DNA"/>
</dbReference>
<proteinExistence type="predicted"/>
<gene>
    <name evidence="1" type="ORF">LTS18_010321</name>
</gene>
<organism evidence="1 2">
    <name type="scientific">Coniosporium uncinatum</name>
    <dbReference type="NCBI Taxonomy" id="93489"/>
    <lineage>
        <taxon>Eukaryota</taxon>
        <taxon>Fungi</taxon>
        <taxon>Dikarya</taxon>
        <taxon>Ascomycota</taxon>
        <taxon>Pezizomycotina</taxon>
        <taxon>Dothideomycetes</taxon>
        <taxon>Dothideomycetes incertae sedis</taxon>
        <taxon>Coniosporium</taxon>
    </lineage>
</organism>
<accession>A0ACC3DA32</accession>
<comment type="caution">
    <text evidence="1">The sequence shown here is derived from an EMBL/GenBank/DDBJ whole genome shotgun (WGS) entry which is preliminary data.</text>
</comment>
<evidence type="ECO:0000313" key="2">
    <source>
        <dbReference type="Proteomes" id="UP001186974"/>
    </source>
</evidence>
<dbReference type="Proteomes" id="UP001186974">
    <property type="component" value="Unassembled WGS sequence"/>
</dbReference>
<protein>
    <submittedName>
        <fullName evidence="1">Uncharacterized protein</fullName>
    </submittedName>
</protein>
<reference evidence="1" key="1">
    <citation type="submission" date="2024-09" db="EMBL/GenBank/DDBJ databases">
        <title>Black Yeasts Isolated from many extreme environments.</title>
        <authorList>
            <person name="Coleine C."/>
            <person name="Stajich J.E."/>
            <person name="Selbmann L."/>
        </authorList>
    </citation>
    <scope>NUCLEOTIDE SEQUENCE</scope>
    <source>
        <strain evidence="1">CCFEE 5737</strain>
    </source>
</reference>
<sequence length="408" mass="45103">MANLSEAPAPPMTYASRHHAERSPVAARYYNHTTSQHHGNDSTISPLPKALLSQKLEDGEKLARSSDWVRTQSSHSSFLDAYQTSEAPSRNSYAEGGPSSRKSSATLEASFKPKSTSGSAARSIVDVERQGRRYSHNPFRTPGPSPTSTYPTDRRRYEDEDVVEVNLNDKALQILFFLSGPATLFSFLVLLWTLLAFIIVLVLQPFRLCSKGHSISQDLVNFLSPILHKQLRLIYSSACTPATTFSAPALFFTNLLSPFISVGVLFSAWVAAFFWVFSAILGDPGPEKTKNHNDGKASVLAVRTWWERYALLVSLAPRKSAVAAYIELLRAAIAPALAMLTATTTTATTMTTMTATTTKTVPKDNVPIAFFHVTDRASGLNPTPLPLDPLIFDVHGLTYRRWLRQEWR</sequence>
<name>A0ACC3DA32_9PEZI</name>
<keyword evidence="2" id="KW-1185">Reference proteome</keyword>